<dbReference type="SMART" id="SM00952">
    <property type="entry name" value="RAP"/>
    <property type="match status" value="1"/>
</dbReference>
<dbReference type="Pfam" id="PF08373">
    <property type="entry name" value="RAP"/>
    <property type="match status" value="1"/>
</dbReference>
<dbReference type="GO" id="GO:0044528">
    <property type="term" value="P:regulation of mitochondrial mRNA stability"/>
    <property type="evidence" value="ECO:0007669"/>
    <property type="project" value="TreeGrafter"/>
</dbReference>
<feature type="compositionally biased region" description="Basic residues" evidence="1">
    <location>
        <begin position="143"/>
        <end position="157"/>
    </location>
</feature>
<dbReference type="GO" id="GO:0035770">
    <property type="term" value="C:ribonucleoprotein granule"/>
    <property type="evidence" value="ECO:0007669"/>
    <property type="project" value="TreeGrafter"/>
</dbReference>
<sequence length="663" mass="74435">MEGLVLNAFPHKCCLKPFTFNPITGHTNHTLLTKSRIGKLGFVRLNRVNSGKDDSISTSSSTRGSGVIDDGEEEEPSSDWKLKFLGKVDDGDPNSKQKKKQDGSRLLEESDRVGMEWCVRTRKAALKTIEARGLTPSLEKLVTTKKKKMKDKKSKKKAGSEEKLKKIKRKASEDDSDDDFGEDVDMEEVDKALEEANRLMSVVSMLGDGTLEEKRKKTMEEFVNKLSRFSGPSDRKKEINLNKDIVESETAEEILAIAAETIRAIEKGLSPSPLSPLNIATALHRIAKNMEKVSMSRERRLAFARQREMSVLVSVAMMALPECSAQGISNISWALSKIGGELLYLSEMDRVAEVALSKAGEFNSQNVANIAGAFASMQHSAPDLFSELAKRASEVFYTFKEQELAQVLWAFASLYEPADILLETLDDAYTDPDQFKCVFNEEASSYDQEMASDSPILKFNRDQLGNIAWSYAVLGQLGRSFFSHVWKTLSHLDEHRISHQNREDVVFASQVHLVNQCLKLEYPHLQLSLKDDLEKKIALTGKSKRFNEKVTSLFQKEVARLLVTTGLDWVKEYVVDGYTVDAVVLDKKIALEIDGPTHFSRNTLTPLGHTMLKRRYISAAGWKVVSLSHQEWEELCGEFEQLDYLRGILADALNESTVPDFVN</sequence>
<dbReference type="EMBL" id="KM461455">
    <property type="protein sequence ID" value="AKM76698.1"/>
    <property type="molecule type" value="mRNA"/>
</dbReference>
<dbReference type="PROSITE" id="PS51286">
    <property type="entry name" value="RAP"/>
    <property type="match status" value="1"/>
</dbReference>
<feature type="domain" description="RAP" evidence="2">
    <location>
        <begin position="589"/>
        <end position="647"/>
    </location>
</feature>
<proteinExistence type="evidence at transcript level"/>
<reference evidence="3" key="1">
    <citation type="submission" date="2014-09" db="EMBL/GenBank/DDBJ databases">
        <title>Coevolution between plastid and nuclear genomes in Geraniaceae.</title>
        <authorList>
            <person name="Zhang J."/>
            <person name="Ruhlman T.A."/>
            <person name="Sabir J."/>
            <person name="Blazier J.C."/>
            <person name="Jansen R.K."/>
        </authorList>
    </citation>
    <scope>NUCLEOTIDE SEQUENCE</scope>
</reference>
<dbReference type="PANTHER" id="PTHR21228">
    <property type="entry name" value="FAST LEU-RICH DOMAIN-CONTAINING"/>
    <property type="match status" value="1"/>
</dbReference>
<feature type="region of interest" description="Disordered" evidence="1">
    <location>
        <begin position="51"/>
        <end position="107"/>
    </location>
</feature>
<dbReference type="PANTHER" id="PTHR21228:SF40">
    <property type="entry name" value="LD45607P"/>
    <property type="match status" value="1"/>
</dbReference>
<dbReference type="GO" id="GO:0005759">
    <property type="term" value="C:mitochondrial matrix"/>
    <property type="evidence" value="ECO:0007669"/>
    <property type="project" value="TreeGrafter"/>
</dbReference>
<dbReference type="GO" id="GO:0003723">
    <property type="term" value="F:RNA binding"/>
    <property type="evidence" value="ECO:0007669"/>
    <property type="project" value="TreeGrafter"/>
</dbReference>
<accession>A0A0G4AMI9</accession>
<dbReference type="InterPro" id="IPR013584">
    <property type="entry name" value="RAP"/>
</dbReference>
<name>A0A0G4AMI9_9ROSI</name>
<protein>
    <submittedName>
        <fullName evidence="3">AT2G31890-like protein</fullName>
    </submittedName>
</protein>
<feature type="region of interest" description="Disordered" evidence="1">
    <location>
        <begin position="140"/>
        <end position="182"/>
    </location>
</feature>
<dbReference type="InterPro" id="IPR050870">
    <property type="entry name" value="FAST_kinase"/>
</dbReference>
<dbReference type="AlphaFoldDB" id="A0A0G4AMI9"/>
<feature type="compositionally biased region" description="Low complexity" evidence="1">
    <location>
        <begin position="56"/>
        <end position="66"/>
    </location>
</feature>
<evidence type="ECO:0000256" key="1">
    <source>
        <dbReference type="SAM" id="MobiDB-lite"/>
    </source>
</evidence>
<evidence type="ECO:0000313" key="3">
    <source>
        <dbReference type="EMBL" id="AKM76698.1"/>
    </source>
</evidence>
<dbReference type="GO" id="GO:0009507">
    <property type="term" value="C:chloroplast"/>
    <property type="evidence" value="ECO:0007669"/>
    <property type="project" value="TreeGrafter"/>
</dbReference>
<feature type="compositionally biased region" description="Basic and acidic residues" evidence="1">
    <location>
        <begin position="78"/>
        <end position="107"/>
    </location>
</feature>
<organism evidence="3">
    <name type="scientific">Erodium trifolium</name>
    <dbReference type="NCBI Taxonomy" id="337410"/>
    <lineage>
        <taxon>Eukaryota</taxon>
        <taxon>Viridiplantae</taxon>
        <taxon>Streptophyta</taxon>
        <taxon>Embryophyta</taxon>
        <taxon>Tracheophyta</taxon>
        <taxon>Spermatophyta</taxon>
        <taxon>Magnoliopsida</taxon>
        <taxon>eudicotyledons</taxon>
        <taxon>Gunneridae</taxon>
        <taxon>Pentapetalae</taxon>
        <taxon>rosids</taxon>
        <taxon>malvids</taxon>
        <taxon>Geraniales</taxon>
        <taxon>Geraniaceae</taxon>
        <taxon>Erodium</taxon>
    </lineage>
</organism>
<dbReference type="Gene3D" id="3.40.960.10">
    <property type="entry name" value="VSR Endonuclease"/>
    <property type="match status" value="1"/>
</dbReference>
<dbReference type="GO" id="GO:1901259">
    <property type="term" value="P:chloroplast rRNA processing"/>
    <property type="evidence" value="ECO:0007669"/>
    <property type="project" value="TreeGrafter"/>
</dbReference>
<dbReference type="GO" id="GO:0000963">
    <property type="term" value="P:mitochondrial RNA processing"/>
    <property type="evidence" value="ECO:0007669"/>
    <property type="project" value="TreeGrafter"/>
</dbReference>
<evidence type="ECO:0000259" key="2">
    <source>
        <dbReference type="PROSITE" id="PS51286"/>
    </source>
</evidence>